<feature type="compositionally biased region" description="Polar residues" evidence="1">
    <location>
        <begin position="107"/>
        <end position="123"/>
    </location>
</feature>
<gene>
    <name evidence="2" type="ORF">NECAME_11056</name>
</gene>
<evidence type="ECO:0000313" key="3">
    <source>
        <dbReference type="Proteomes" id="UP000053676"/>
    </source>
</evidence>
<dbReference type="KEGG" id="nai:NECAME_11056"/>
<dbReference type="Proteomes" id="UP000053676">
    <property type="component" value="Unassembled WGS sequence"/>
</dbReference>
<name>W2T6B7_NECAM</name>
<feature type="region of interest" description="Disordered" evidence="1">
    <location>
        <begin position="92"/>
        <end position="123"/>
    </location>
</feature>
<proteinExistence type="predicted"/>
<reference evidence="3" key="1">
    <citation type="journal article" date="2014" name="Nat. Genet.">
        <title>Genome of the human hookworm Necator americanus.</title>
        <authorList>
            <person name="Tang Y.T."/>
            <person name="Gao X."/>
            <person name="Rosa B.A."/>
            <person name="Abubucker S."/>
            <person name="Hallsworth-Pepin K."/>
            <person name="Martin J."/>
            <person name="Tyagi R."/>
            <person name="Heizer E."/>
            <person name="Zhang X."/>
            <person name="Bhonagiri-Palsikar V."/>
            <person name="Minx P."/>
            <person name="Warren W.C."/>
            <person name="Wang Q."/>
            <person name="Zhan B."/>
            <person name="Hotez P.J."/>
            <person name="Sternberg P.W."/>
            <person name="Dougall A."/>
            <person name="Gaze S.T."/>
            <person name="Mulvenna J."/>
            <person name="Sotillo J."/>
            <person name="Ranganathan S."/>
            <person name="Rabelo E.M."/>
            <person name="Wilson R.K."/>
            <person name="Felgner P.L."/>
            <person name="Bethony J."/>
            <person name="Hawdon J.M."/>
            <person name="Gasser R.B."/>
            <person name="Loukas A."/>
            <person name="Mitreva M."/>
        </authorList>
    </citation>
    <scope>NUCLEOTIDE SEQUENCE [LARGE SCALE GENOMIC DNA]</scope>
</reference>
<keyword evidence="3" id="KW-1185">Reference proteome</keyword>
<protein>
    <submittedName>
        <fullName evidence="2">Uncharacterized protein</fullName>
    </submittedName>
</protein>
<organism evidence="2 3">
    <name type="scientific">Necator americanus</name>
    <name type="common">Human hookworm</name>
    <dbReference type="NCBI Taxonomy" id="51031"/>
    <lineage>
        <taxon>Eukaryota</taxon>
        <taxon>Metazoa</taxon>
        <taxon>Ecdysozoa</taxon>
        <taxon>Nematoda</taxon>
        <taxon>Chromadorea</taxon>
        <taxon>Rhabditida</taxon>
        <taxon>Rhabditina</taxon>
        <taxon>Rhabditomorpha</taxon>
        <taxon>Strongyloidea</taxon>
        <taxon>Ancylostomatidae</taxon>
        <taxon>Bunostominae</taxon>
        <taxon>Necator</taxon>
    </lineage>
</organism>
<sequence length="518" mass="59377">MVIHCWKSPALCFGDEARKVCGQFPVRDFLVPIRVQSELLERIREICAKVDGSVVLSTDDLVRFYTDCQTRYYEEERWRVLLKLTKTFQQPPAEPIKSLGRSRKRNNMGNVQTNEESQQSGLPNKQSRIACDLSSSGKDRYCVCLICGMWTLKTECRINSSPPDQIAILLCCLVVGYGLPLDLARIIYQEMGGKNKRVCKRHYVQAGIHICYEIQTIWGQVPPRSFNILPCYIRLDLVKRFHECAGFINDQQGLTEEHLMRFYNDWQVRYRKETGWVDDDLWQFNEGGRQKSIAGANFLPIPWERRNNDLPQFIPEQQRRESLRKGINELNDEHLEALQRCKCCICGEIRLIEHTGVAEAKDDQALLLLCCLVLHDQLSVEIATALYASCKQSVKRICHEHLVFVENDSEQDIYLCENTGVEENPFCPDEQTLKSELLRICGFPSTNGFSGRTENPQLLQGRNDHAREVKTSHVADEKSSFCIEVSAADLLQQGVSCSDATMATKTYPVKKITEKNKH</sequence>
<dbReference type="EMBL" id="KI660171">
    <property type="protein sequence ID" value="ETN77428.1"/>
    <property type="molecule type" value="Genomic_DNA"/>
</dbReference>
<evidence type="ECO:0000256" key="1">
    <source>
        <dbReference type="SAM" id="MobiDB-lite"/>
    </source>
</evidence>
<dbReference type="OrthoDB" id="5826947at2759"/>
<accession>W2T6B7</accession>
<dbReference type="AlphaFoldDB" id="W2T6B7"/>
<dbReference type="STRING" id="51031.W2T6B7"/>
<evidence type="ECO:0000313" key="2">
    <source>
        <dbReference type="EMBL" id="ETN77428.1"/>
    </source>
</evidence>